<dbReference type="Proteomes" id="UP000727506">
    <property type="component" value="Unassembled WGS sequence"/>
</dbReference>
<dbReference type="AlphaFoldDB" id="A0A943V099"/>
<evidence type="ECO:0000313" key="3">
    <source>
        <dbReference type="Proteomes" id="UP000727506"/>
    </source>
</evidence>
<keyword evidence="1" id="KW-0812">Transmembrane</keyword>
<dbReference type="EMBL" id="JAGZSV010000146">
    <property type="protein sequence ID" value="MBS6941260.1"/>
    <property type="molecule type" value="Genomic_DNA"/>
</dbReference>
<keyword evidence="2" id="KW-0131">Cell cycle</keyword>
<feature type="transmembrane region" description="Helical" evidence="1">
    <location>
        <begin position="56"/>
        <end position="74"/>
    </location>
</feature>
<keyword evidence="1" id="KW-0472">Membrane</keyword>
<evidence type="ECO:0000313" key="2">
    <source>
        <dbReference type="EMBL" id="MBS6941260.1"/>
    </source>
</evidence>
<keyword evidence="2" id="KW-0132">Cell division</keyword>
<evidence type="ECO:0000256" key="1">
    <source>
        <dbReference type="SAM" id="Phobius"/>
    </source>
</evidence>
<keyword evidence="1" id="KW-1133">Transmembrane helix</keyword>
<proteinExistence type="predicted"/>
<protein>
    <submittedName>
        <fullName evidence="2">Cell division protein FtsL</fullName>
    </submittedName>
</protein>
<dbReference type="GO" id="GO:0051301">
    <property type="term" value="P:cell division"/>
    <property type="evidence" value="ECO:0007669"/>
    <property type="project" value="UniProtKB-KW"/>
</dbReference>
<sequence>MNRTNAYRASRSGYMYGSSAPAVSERARSDFEVIPGKRTSSEVDTLPASIMGAAKIIVAAALVLATIGCVRVGLSAASVTCSIASDDLSTQIESARSYGSDLEVQQSRLSNTTHIRVEASNLGMGAPSSTEVVVLPPDIVTTDEDGDLSLFGSIAAIADRG</sequence>
<name>A0A943V099_9ACTN</name>
<comment type="caution">
    <text evidence="2">The sequence shown here is derived from an EMBL/GenBank/DDBJ whole genome shotgun (WGS) entry which is preliminary data.</text>
</comment>
<reference evidence="2" key="1">
    <citation type="submission" date="2021-02" db="EMBL/GenBank/DDBJ databases">
        <title>Infant gut strain persistence is associated with maternal origin, phylogeny, and functional potential including surface adhesion and iron acquisition.</title>
        <authorList>
            <person name="Lou Y.C."/>
        </authorList>
    </citation>
    <scope>NUCLEOTIDE SEQUENCE</scope>
    <source>
        <strain evidence="2">L2_039_000G1_dasL2_039_000G1_concoct_11</strain>
    </source>
</reference>
<accession>A0A943V099</accession>
<gene>
    <name evidence="2" type="ORF">KH142_07275</name>
</gene>
<organism evidence="2 3">
    <name type="scientific">Slackia piriformis</name>
    <dbReference type="NCBI Taxonomy" id="626934"/>
    <lineage>
        <taxon>Bacteria</taxon>
        <taxon>Bacillati</taxon>
        <taxon>Actinomycetota</taxon>
        <taxon>Coriobacteriia</taxon>
        <taxon>Eggerthellales</taxon>
        <taxon>Eggerthellaceae</taxon>
        <taxon>Slackia</taxon>
    </lineage>
</organism>